<evidence type="ECO:0000256" key="4">
    <source>
        <dbReference type="ARBA" id="ARBA00022989"/>
    </source>
</evidence>
<comment type="caution">
    <text evidence="9">The sequence shown here is derived from an EMBL/GenBank/DDBJ whole genome shotgun (WGS) entry which is preliminary data.</text>
</comment>
<evidence type="ECO:0000259" key="8">
    <source>
        <dbReference type="Pfam" id="PF02687"/>
    </source>
</evidence>
<reference evidence="9 10" key="1">
    <citation type="submission" date="2024-06" db="EMBL/GenBank/DDBJ databases">
        <authorList>
            <person name="Bataeva Y.V."/>
            <person name="Grigorian L.N."/>
            <person name="Solomentsev V.I."/>
        </authorList>
    </citation>
    <scope>NUCLEOTIDE SEQUENCE [LARGE SCALE GENOMIC DNA]</scope>
    <source>
        <strain evidence="10">SCPM-O-B-12605 (RCAM04882)</strain>
    </source>
</reference>
<dbReference type="Proteomes" id="UP001432401">
    <property type="component" value="Unassembled WGS sequence"/>
</dbReference>
<keyword evidence="5 7" id="KW-0472">Membrane</keyword>
<feature type="transmembrane region" description="Helical" evidence="7">
    <location>
        <begin position="488"/>
        <end position="507"/>
    </location>
</feature>
<dbReference type="InterPro" id="IPR050250">
    <property type="entry name" value="Macrolide_Exporter_MacB"/>
</dbReference>
<dbReference type="EMBL" id="JBEQNB010000018">
    <property type="protein sequence ID" value="MES0837527.1"/>
    <property type="molecule type" value="Genomic_DNA"/>
</dbReference>
<evidence type="ECO:0000256" key="2">
    <source>
        <dbReference type="ARBA" id="ARBA00022475"/>
    </source>
</evidence>
<feature type="domain" description="ABC3 transporter permease C-terminal" evidence="8">
    <location>
        <begin position="717"/>
        <end position="831"/>
    </location>
</feature>
<feature type="transmembrane region" description="Helical" evidence="7">
    <location>
        <begin position="317"/>
        <end position="339"/>
    </location>
</feature>
<keyword evidence="4 7" id="KW-1133">Transmembrane helix</keyword>
<evidence type="ECO:0000256" key="1">
    <source>
        <dbReference type="ARBA" id="ARBA00004651"/>
    </source>
</evidence>
<feature type="transmembrane region" description="Helical" evidence="7">
    <location>
        <begin position="806"/>
        <end position="829"/>
    </location>
</feature>
<evidence type="ECO:0000256" key="3">
    <source>
        <dbReference type="ARBA" id="ARBA00022692"/>
    </source>
</evidence>
<feature type="transmembrane region" description="Helical" evidence="7">
    <location>
        <begin position="761"/>
        <end position="786"/>
    </location>
</feature>
<organism evidence="9 10">
    <name type="scientific">Nocardiopsis tropica</name>
    <dbReference type="NCBI Taxonomy" id="109330"/>
    <lineage>
        <taxon>Bacteria</taxon>
        <taxon>Bacillati</taxon>
        <taxon>Actinomycetota</taxon>
        <taxon>Actinomycetes</taxon>
        <taxon>Streptosporangiales</taxon>
        <taxon>Nocardiopsidaceae</taxon>
        <taxon>Nocardiopsis</taxon>
    </lineage>
</organism>
<accession>A0ABV2A2F2</accession>
<dbReference type="InterPro" id="IPR003838">
    <property type="entry name" value="ABC3_permease_C"/>
</dbReference>
<proteinExistence type="inferred from homology"/>
<sequence>MIRLVLRGVADRARPLVLSVLTVALGAGLAVAALSLQGSADRVAAEGAGVPWRLSEPPIVVVAVPEDAGLTATPSGEPARLPPATVEALAGVPGVAEMEVEAPFPAYVVTDERTLGGQTQRSWGHSWALAEAEPLTLAQGLPPGAQGEVALDAGTAADAGVAPGDRTRVLTPEGTATVLVTGIVDRDTAGGQDRGVFFTPGEAAARGGDPVLAAVWPREGTDPSRLAEAIREEVPQVRVLTGVERSEALAPGRTGRELASGMGRFLGTVSGLVLAVAAVMVAGLLTTTVRNRVREFALLRLAGAGPGLVRRLVLGEALVLGTVAAVLSWVAGTLLALLMARFFEAMGVLPPGFEPEVGLPALAAGTVLALAVPLLASWAPARAAGRTAPVEAMRAAQVASAPLSRVRVALGGVVLGGAVALLAVAWAAAGSRGAVVAALAASMVLVLAAALLAPVLVRGVLRLAGPLASRGSVPFLVHREAYADTRRVAGVMTPLMVTTAVACVLLFQGPTTSEARMHSYGERLAADLVVSGSVGVGLPETAAETAAGVPGVSAAGGFRQTVTAGTGASLTTYLVDPGTVADLYRIDAEQGAWEAFDAGGVALDTGTAGQEGWRVGDTATLSGPDGQPIRARVAVLYEAGLDFPEVLLPRQVLAPRMLDAMESAVYVTLDPGADPAAVARLLEGAIDAGPGILVTDRPGHLADVAAQGEGDDWITYLMVAMVAGFAGIGAVNTLVVSVAARAGNFSLLRLVGASRGQVAGMVAAEALAVSSAAVALGTAAALAGLAASGYAFTSDTVVLSVAPGRYALLASAVLALGLAANLAPVAAALRARPLHVVSATG</sequence>
<feature type="transmembrane region" description="Helical" evidence="7">
    <location>
        <begin position="408"/>
        <end position="429"/>
    </location>
</feature>
<comment type="similarity">
    <text evidence="6">Belongs to the ABC-4 integral membrane protein family.</text>
</comment>
<evidence type="ECO:0000313" key="9">
    <source>
        <dbReference type="EMBL" id="MES0837527.1"/>
    </source>
</evidence>
<feature type="transmembrane region" description="Helical" evidence="7">
    <location>
        <begin position="359"/>
        <end position="379"/>
    </location>
</feature>
<feature type="transmembrane region" description="Helical" evidence="7">
    <location>
        <begin position="713"/>
        <end position="740"/>
    </location>
</feature>
<dbReference type="Pfam" id="PF02687">
    <property type="entry name" value="FtsX"/>
    <property type="match status" value="2"/>
</dbReference>
<gene>
    <name evidence="9" type="ORF">ABUK86_27380</name>
</gene>
<keyword evidence="2" id="KW-1003">Cell membrane</keyword>
<evidence type="ECO:0000313" key="10">
    <source>
        <dbReference type="Proteomes" id="UP001432401"/>
    </source>
</evidence>
<keyword evidence="3 7" id="KW-0812">Transmembrane</keyword>
<evidence type="ECO:0000256" key="6">
    <source>
        <dbReference type="ARBA" id="ARBA00038076"/>
    </source>
</evidence>
<protein>
    <submittedName>
        <fullName evidence="9">FtsX-like permease family protein</fullName>
    </submittedName>
</protein>
<evidence type="ECO:0000256" key="5">
    <source>
        <dbReference type="ARBA" id="ARBA00023136"/>
    </source>
</evidence>
<dbReference type="RefSeq" id="WP_352986417.1">
    <property type="nucleotide sequence ID" value="NZ_JBEQNA010000018.1"/>
</dbReference>
<feature type="transmembrane region" description="Helical" evidence="7">
    <location>
        <begin position="265"/>
        <end position="285"/>
    </location>
</feature>
<evidence type="ECO:0000256" key="7">
    <source>
        <dbReference type="SAM" id="Phobius"/>
    </source>
</evidence>
<dbReference type="PANTHER" id="PTHR30572:SF4">
    <property type="entry name" value="ABC TRANSPORTER PERMEASE YTRF"/>
    <property type="match status" value="1"/>
</dbReference>
<feature type="transmembrane region" description="Helical" evidence="7">
    <location>
        <begin position="435"/>
        <end position="457"/>
    </location>
</feature>
<keyword evidence="10" id="KW-1185">Reference proteome</keyword>
<comment type="subcellular location">
    <subcellularLocation>
        <location evidence="1">Cell membrane</location>
        <topology evidence="1">Multi-pass membrane protein</topology>
    </subcellularLocation>
</comment>
<feature type="domain" description="ABC3 transporter permease C-terminal" evidence="8">
    <location>
        <begin position="268"/>
        <end position="387"/>
    </location>
</feature>
<name>A0ABV2A2F2_9ACTN</name>
<dbReference type="PANTHER" id="PTHR30572">
    <property type="entry name" value="MEMBRANE COMPONENT OF TRANSPORTER-RELATED"/>
    <property type="match status" value="1"/>
</dbReference>